<dbReference type="InterPro" id="IPR050490">
    <property type="entry name" value="Bact_solute-bd_prot1"/>
</dbReference>
<dbReference type="Proteomes" id="UP000223709">
    <property type="component" value="Chromosome"/>
</dbReference>
<keyword evidence="4" id="KW-0732">Signal</keyword>
<proteinExistence type="inferred from homology"/>
<comment type="subcellular location">
    <subcellularLocation>
        <location evidence="1">Cell envelope</location>
    </subcellularLocation>
</comment>
<evidence type="ECO:0000256" key="4">
    <source>
        <dbReference type="ARBA" id="ARBA00022729"/>
    </source>
</evidence>
<dbReference type="EMBL" id="CP023819">
    <property type="protein sequence ID" value="ATL90113.1"/>
    <property type="molecule type" value="Genomic_DNA"/>
</dbReference>
<dbReference type="GO" id="GO:0030313">
    <property type="term" value="C:cell envelope"/>
    <property type="evidence" value="ECO:0007669"/>
    <property type="project" value="UniProtKB-SubCell"/>
</dbReference>
<dbReference type="PANTHER" id="PTHR43649:SF31">
    <property type="entry name" value="SN-GLYCEROL-3-PHOSPHATE-BINDING PERIPLASMIC PROTEIN UGPB"/>
    <property type="match status" value="1"/>
</dbReference>
<evidence type="ECO:0000256" key="2">
    <source>
        <dbReference type="ARBA" id="ARBA00008520"/>
    </source>
</evidence>
<dbReference type="Gene3D" id="3.40.190.10">
    <property type="entry name" value="Periplasmic binding protein-like II"/>
    <property type="match status" value="1"/>
</dbReference>
<name>A0A291TA95_9FIRM</name>
<sequence length="483" mass="52942">MLSVEEGSVLKRGGKIMKKKINRRDFLKVMGVVGMTASLAACGDSGSSSAAASSTAGGDDGVITISYWTTDRHDQAYLTPLIEEYNKTNPDNIYIDYQVYADNYSQMLDLAFSTDTAPDVFKLSGTDPLEVQVDEKKMLLDLSPYMTEEYKARFWDGAFVQGINSWGDGIYSLPFTASACRLFYNQDLLDRVGISAPPKTLKELVDDATLVTKQLSSEGIYGIAGNYKSAMSAVMRSIDPVVQVSGGTCYGFDFKNGKYDFSSYREVLQLFREMYSTGVAFPGSESLDIDPLRTQFAAGNIAFYFSLSHAEPGVYQSQFPTDINWNCCQIPSLSGNADGVQNLWFGGSDKAINASTKHPDEAWKVMEFLHSDEVMGPYYTAGLGTVMIKSAVEGAEPPASIETMPDLAIGSNDQNWPIRPAISIEGEDYSTVAVQCIFGLKDIDQAISELNDRYNNAYDKSIADGAKRIVYPNFTAKNQDTSV</sequence>
<dbReference type="Pfam" id="PF01547">
    <property type="entry name" value="SBP_bac_1"/>
    <property type="match status" value="1"/>
</dbReference>
<comment type="similarity">
    <text evidence="2">Belongs to the bacterial solute-binding protein 1 family.</text>
</comment>
<protein>
    <submittedName>
        <fullName evidence="5">ABC transporter substrate-binding protein</fullName>
    </submittedName>
</protein>
<reference evidence="5 6" key="1">
    <citation type="submission" date="2017-10" db="EMBL/GenBank/DDBJ databases">
        <title>Complete Genome Sequence of Faecalibacterium prausnitzii isolated from the gut of healthy adult Indian.</title>
        <authorList>
            <person name="Bag S."/>
            <person name="Ghosh T.S."/>
            <person name="Das B."/>
        </authorList>
    </citation>
    <scope>NUCLEOTIDE SEQUENCE [LARGE SCALE GENOMIC DNA]</scope>
    <source>
        <strain evidence="5 6">Indica</strain>
    </source>
</reference>
<dbReference type="PANTHER" id="PTHR43649">
    <property type="entry name" value="ARABINOSE-BINDING PROTEIN-RELATED"/>
    <property type="match status" value="1"/>
</dbReference>
<evidence type="ECO:0000256" key="3">
    <source>
        <dbReference type="ARBA" id="ARBA00022448"/>
    </source>
</evidence>
<dbReference type="SUPFAM" id="SSF53850">
    <property type="entry name" value="Periplasmic binding protein-like II"/>
    <property type="match status" value="1"/>
</dbReference>
<keyword evidence="3" id="KW-0813">Transport</keyword>
<dbReference type="InterPro" id="IPR006059">
    <property type="entry name" value="SBP"/>
</dbReference>
<gene>
    <name evidence="5" type="ORF">CRH10_07275</name>
</gene>
<evidence type="ECO:0000313" key="5">
    <source>
        <dbReference type="EMBL" id="ATL90113.1"/>
    </source>
</evidence>
<dbReference type="InterPro" id="IPR006311">
    <property type="entry name" value="TAT_signal"/>
</dbReference>
<evidence type="ECO:0000313" key="6">
    <source>
        <dbReference type="Proteomes" id="UP000223709"/>
    </source>
</evidence>
<dbReference type="AlphaFoldDB" id="A0A291TA95"/>
<dbReference type="PROSITE" id="PS51318">
    <property type="entry name" value="TAT"/>
    <property type="match status" value="1"/>
</dbReference>
<accession>A0A291TA95</accession>
<evidence type="ECO:0000256" key="1">
    <source>
        <dbReference type="ARBA" id="ARBA00004196"/>
    </source>
</evidence>
<organism evidence="5 6">
    <name type="scientific">Faecalibacterium prausnitzii</name>
    <dbReference type="NCBI Taxonomy" id="853"/>
    <lineage>
        <taxon>Bacteria</taxon>
        <taxon>Bacillati</taxon>
        <taxon>Bacillota</taxon>
        <taxon>Clostridia</taxon>
        <taxon>Eubacteriales</taxon>
        <taxon>Oscillospiraceae</taxon>
        <taxon>Faecalibacterium</taxon>
    </lineage>
</organism>